<proteinExistence type="predicted"/>
<organism evidence="1 2">
    <name type="scientific">Dechloromonas agitata</name>
    <dbReference type="NCBI Taxonomy" id="73030"/>
    <lineage>
        <taxon>Bacteria</taxon>
        <taxon>Pseudomonadati</taxon>
        <taxon>Pseudomonadota</taxon>
        <taxon>Betaproteobacteria</taxon>
        <taxon>Rhodocyclales</taxon>
        <taxon>Azonexaceae</taxon>
        <taxon>Dechloromonas</taxon>
    </lineage>
</organism>
<gene>
    <name evidence="1" type="ORF">HXL68_13440</name>
</gene>
<protein>
    <submittedName>
        <fullName evidence="1">Uncharacterized protein</fullName>
    </submittedName>
</protein>
<dbReference type="Proteomes" id="UP000718593">
    <property type="component" value="Unassembled WGS sequence"/>
</dbReference>
<evidence type="ECO:0000313" key="1">
    <source>
        <dbReference type="EMBL" id="MBF1166030.1"/>
    </source>
</evidence>
<name>A0A930BYF1_9RHOO</name>
<evidence type="ECO:0000313" key="2">
    <source>
        <dbReference type="Proteomes" id="UP000718593"/>
    </source>
</evidence>
<accession>A0A930BYF1</accession>
<sequence length="76" mass="7832">MKPLRATALPTFAQDLGSLTAESKKAVLPVVPKVVSALQEAVTEKGAAGATPVCKEEAPELIKAKPQETGGRTHPA</sequence>
<reference evidence="1" key="1">
    <citation type="submission" date="2020-04" db="EMBL/GenBank/DDBJ databases">
        <title>Deep metagenomics examines the oral microbiome during advanced dental caries in children, revealing novel taxa and co-occurrences with host molecules.</title>
        <authorList>
            <person name="Baker J.L."/>
            <person name="Morton J.T."/>
            <person name="Dinis M."/>
            <person name="Alvarez R."/>
            <person name="Tran N.C."/>
            <person name="Knight R."/>
            <person name="Edlund A."/>
        </authorList>
    </citation>
    <scope>NUCLEOTIDE SEQUENCE</scope>
    <source>
        <strain evidence="1">JCVI_32_bin.24</strain>
    </source>
</reference>
<comment type="caution">
    <text evidence="1">The sequence shown here is derived from an EMBL/GenBank/DDBJ whole genome shotgun (WGS) entry which is preliminary data.</text>
</comment>
<dbReference type="AlphaFoldDB" id="A0A930BYF1"/>
<dbReference type="EMBL" id="JABZMI010000333">
    <property type="protein sequence ID" value="MBF1166030.1"/>
    <property type="molecule type" value="Genomic_DNA"/>
</dbReference>